<proteinExistence type="predicted"/>
<dbReference type="GO" id="GO:0004674">
    <property type="term" value="F:protein serine/threonine kinase activity"/>
    <property type="evidence" value="ECO:0007669"/>
    <property type="project" value="UniProtKB-KW"/>
</dbReference>
<feature type="domain" description="Serine-threonine/tyrosine-protein kinase catalytic" evidence="6">
    <location>
        <begin position="146"/>
        <end position="180"/>
    </location>
</feature>
<evidence type="ECO:0000259" key="6">
    <source>
        <dbReference type="Pfam" id="PF07714"/>
    </source>
</evidence>
<keyword evidence="1" id="KW-0723">Serine/threonine-protein kinase</keyword>
<comment type="caution">
    <text evidence="7">The sequence shown here is derived from an EMBL/GenBank/DDBJ whole genome shotgun (WGS) entry which is preliminary data.</text>
</comment>
<organism evidence="7 8">
    <name type="scientific">Dillenia turbinata</name>
    <dbReference type="NCBI Taxonomy" id="194707"/>
    <lineage>
        <taxon>Eukaryota</taxon>
        <taxon>Viridiplantae</taxon>
        <taxon>Streptophyta</taxon>
        <taxon>Embryophyta</taxon>
        <taxon>Tracheophyta</taxon>
        <taxon>Spermatophyta</taxon>
        <taxon>Magnoliopsida</taxon>
        <taxon>eudicotyledons</taxon>
        <taxon>Gunneridae</taxon>
        <taxon>Pentapetalae</taxon>
        <taxon>Dilleniales</taxon>
        <taxon>Dilleniaceae</taxon>
        <taxon>Dillenia</taxon>
    </lineage>
</organism>
<dbReference type="Gene3D" id="1.10.510.10">
    <property type="entry name" value="Transferase(Phosphotransferase) domain 1"/>
    <property type="match status" value="1"/>
</dbReference>
<evidence type="ECO:0000256" key="4">
    <source>
        <dbReference type="ARBA" id="ARBA00022777"/>
    </source>
</evidence>
<accession>A0AAN8UXY5</accession>
<protein>
    <submittedName>
        <fullName evidence="7">Serine-threonine/tyrosine-protein kinase, catalytic domain</fullName>
    </submittedName>
</protein>
<keyword evidence="5" id="KW-0067">ATP-binding</keyword>
<dbReference type="GO" id="GO:0005524">
    <property type="term" value="F:ATP binding"/>
    <property type="evidence" value="ECO:0007669"/>
    <property type="project" value="UniProtKB-KW"/>
</dbReference>
<dbReference type="Pfam" id="PF07714">
    <property type="entry name" value="PK_Tyr_Ser-Thr"/>
    <property type="match status" value="1"/>
</dbReference>
<dbReference type="SUPFAM" id="SSF56112">
    <property type="entry name" value="Protein kinase-like (PK-like)"/>
    <property type="match status" value="1"/>
</dbReference>
<dbReference type="AlphaFoldDB" id="A0AAN8UXY5"/>
<name>A0AAN8UXY5_9MAGN</name>
<dbReference type="GO" id="GO:0005886">
    <property type="term" value="C:plasma membrane"/>
    <property type="evidence" value="ECO:0007669"/>
    <property type="project" value="TreeGrafter"/>
</dbReference>
<keyword evidence="2" id="KW-0808">Transferase</keyword>
<gene>
    <name evidence="7" type="ORF">RJ641_017359</name>
</gene>
<evidence type="ECO:0000256" key="3">
    <source>
        <dbReference type="ARBA" id="ARBA00022741"/>
    </source>
</evidence>
<dbReference type="InterPro" id="IPR001245">
    <property type="entry name" value="Ser-Thr/Tyr_kinase_cat_dom"/>
</dbReference>
<dbReference type="PANTHER" id="PTHR27002">
    <property type="entry name" value="RECEPTOR-LIKE SERINE/THREONINE-PROTEIN KINASE SD1-8"/>
    <property type="match status" value="1"/>
</dbReference>
<evidence type="ECO:0000256" key="2">
    <source>
        <dbReference type="ARBA" id="ARBA00022679"/>
    </source>
</evidence>
<keyword evidence="3" id="KW-0547">Nucleotide-binding</keyword>
<keyword evidence="8" id="KW-1185">Reference proteome</keyword>
<evidence type="ECO:0000256" key="5">
    <source>
        <dbReference type="ARBA" id="ARBA00022840"/>
    </source>
</evidence>
<evidence type="ECO:0000313" key="7">
    <source>
        <dbReference type="EMBL" id="KAK6918937.1"/>
    </source>
</evidence>
<dbReference type="EMBL" id="JBAMMX010000022">
    <property type="protein sequence ID" value="KAK6918937.1"/>
    <property type="molecule type" value="Genomic_DNA"/>
</dbReference>
<dbReference type="InterPro" id="IPR011009">
    <property type="entry name" value="Kinase-like_dom_sf"/>
</dbReference>
<dbReference type="Proteomes" id="UP001370490">
    <property type="component" value="Unassembled WGS sequence"/>
</dbReference>
<evidence type="ECO:0000256" key="1">
    <source>
        <dbReference type="ARBA" id="ARBA00022527"/>
    </source>
</evidence>
<sequence length="244" mass="28404">MRLLIDGMCYRRRVVKRRQRLQSSVRKYANRAGETTAVHARRKVLAHRCVVLKIGSEWLIELPLEFPGVALRLPWQDSCWAKKLGSAGFLGPNGLYGEINPKISWKGKNIRRKPNGEKYTHSRGNINLDHSYLMKEVCWFCCGGCISPEYALNGEFSKKSDVFSFGVLLLEILPRKANAVSLFNNEITSFDIGKQYYCNSWNIMGQDTFTRDDCKWSWEFFRNTFFLIFHRKLICALSNVRRWC</sequence>
<evidence type="ECO:0000313" key="8">
    <source>
        <dbReference type="Proteomes" id="UP001370490"/>
    </source>
</evidence>
<reference evidence="7 8" key="1">
    <citation type="submission" date="2023-12" db="EMBL/GenBank/DDBJ databases">
        <title>A high-quality genome assembly for Dillenia turbinata (Dilleniales).</title>
        <authorList>
            <person name="Chanderbali A."/>
        </authorList>
    </citation>
    <scope>NUCLEOTIDE SEQUENCE [LARGE SCALE GENOMIC DNA]</scope>
    <source>
        <strain evidence="7">LSX21</strain>
        <tissue evidence="7">Leaf</tissue>
    </source>
</reference>
<keyword evidence="4 7" id="KW-0418">Kinase</keyword>